<evidence type="ECO:0000259" key="2">
    <source>
        <dbReference type="Pfam" id="PF13568"/>
    </source>
</evidence>
<protein>
    <recommendedName>
        <fullName evidence="2">Outer membrane protein beta-barrel domain-containing protein</fullName>
    </recommendedName>
</protein>
<dbReference type="RefSeq" id="WP_053223390.1">
    <property type="nucleotide sequence ID" value="NZ_JSVA01000009.1"/>
</dbReference>
<reference evidence="4" key="1">
    <citation type="submission" date="2014-11" db="EMBL/GenBank/DDBJ databases">
        <title>Genome sequencing of Roseivirga sp. D-25.</title>
        <authorList>
            <person name="Selvaratnam C."/>
            <person name="Thevarajoo S."/>
            <person name="Goh K.M."/>
            <person name="Eee R."/>
            <person name="Chan K.-G."/>
            <person name="Chong C.S."/>
        </authorList>
    </citation>
    <scope>NUCLEOTIDE SEQUENCE [LARGE SCALE GENOMIC DNA]</scope>
    <source>
        <strain evidence="4">D-25</strain>
    </source>
</reference>
<feature type="signal peptide" evidence="1">
    <location>
        <begin position="1"/>
        <end position="24"/>
    </location>
</feature>
<accession>A0A0L8AL38</accession>
<dbReference type="PATRIC" id="fig|1566026.4.peg.3639"/>
<dbReference type="EMBL" id="JSVA01000009">
    <property type="protein sequence ID" value="KOF02961.1"/>
    <property type="molecule type" value="Genomic_DNA"/>
</dbReference>
<organism evidence="3 4">
    <name type="scientific">Roseivirga seohaensis subsp. aquiponti</name>
    <dbReference type="NCBI Taxonomy" id="1566026"/>
    <lineage>
        <taxon>Bacteria</taxon>
        <taxon>Pseudomonadati</taxon>
        <taxon>Bacteroidota</taxon>
        <taxon>Cytophagia</taxon>
        <taxon>Cytophagales</taxon>
        <taxon>Roseivirgaceae</taxon>
        <taxon>Roseivirga</taxon>
    </lineage>
</organism>
<evidence type="ECO:0000256" key="1">
    <source>
        <dbReference type="SAM" id="SignalP"/>
    </source>
</evidence>
<dbReference type="Proteomes" id="UP000036908">
    <property type="component" value="Unassembled WGS sequence"/>
</dbReference>
<comment type="caution">
    <text evidence="3">The sequence shown here is derived from an EMBL/GenBank/DDBJ whole genome shotgun (WGS) entry which is preliminary data.</text>
</comment>
<dbReference type="OrthoDB" id="1160354at2"/>
<proteinExistence type="predicted"/>
<dbReference type="AlphaFoldDB" id="A0A0L8AL38"/>
<name>A0A0L8AL38_9BACT</name>
<feature type="chain" id="PRO_5005580535" description="Outer membrane protein beta-barrel domain-containing protein" evidence="1">
    <location>
        <begin position="25"/>
        <end position="206"/>
    </location>
</feature>
<evidence type="ECO:0000313" key="4">
    <source>
        <dbReference type="Proteomes" id="UP000036908"/>
    </source>
</evidence>
<dbReference type="Pfam" id="PF13568">
    <property type="entry name" value="OMP_b-brl_2"/>
    <property type="match status" value="1"/>
</dbReference>
<gene>
    <name evidence="3" type="ORF">OB69_09020</name>
</gene>
<sequence length="206" mass="22468">MKKIIITGVFYLLSLVSFTNQSQAQEFRSGIKGSFNLSNLYTDDIDDNNLRPGFSIGIFKENQIGASSAIQTELLFSTKGNRSEYRTGPFDGEAKFNLNYLELPVMLDLKAGDALDISFGPYVSYLISANVTTEGDFGNSFSEIDRDQLNAFDFGLSGGLGLNFGNTELGARYNLGLSEIADSDNARTILGDAKNSVIQFYIALGL</sequence>
<feature type="domain" description="Outer membrane protein beta-barrel" evidence="2">
    <location>
        <begin position="23"/>
        <end position="180"/>
    </location>
</feature>
<keyword evidence="1" id="KW-0732">Signal</keyword>
<evidence type="ECO:0000313" key="3">
    <source>
        <dbReference type="EMBL" id="KOF02961.1"/>
    </source>
</evidence>
<dbReference type="InterPro" id="IPR025665">
    <property type="entry name" value="Beta-barrel_OMP_2"/>
</dbReference>
<keyword evidence="4" id="KW-1185">Reference proteome</keyword>